<feature type="transmembrane region" description="Helical" evidence="1">
    <location>
        <begin position="232"/>
        <end position="255"/>
    </location>
</feature>
<dbReference type="AlphaFoldDB" id="A0AB33K018"/>
<keyword evidence="1" id="KW-1133">Transmembrane helix</keyword>
<feature type="transmembrane region" description="Helical" evidence="1">
    <location>
        <begin position="322"/>
        <end position="345"/>
    </location>
</feature>
<evidence type="ECO:0000313" key="2">
    <source>
        <dbReference type="EMBL" id="BFP45922.1"/>
    </source>
</evidence>
<organism evidence="2">
    <name type="scientific">Kitasatospora sp. CMC57</name>
    <dbReference type="NCBI Taxonomy" id="3231513"/>
    <lineage>
        <taxon>Bacteria</taxon>
        <taxon>Bacillati</taxon>
        <taxon>Actinomycetota</taxon>
        <taxon>Actinomycetes</taxon>
        <taxon>Kitasatosporales</taxon>
        <taxon>Streptomycetaceae</taxon>
        <taxon>Kitasatospora</taxon>
    </lineage>
</organism>
<feature type="transmembrane region" description="Helical" evidence="1">
    <location>
        <begin position="402"/>
        <end position="422"/>
    </location>
</feature>
<dbReference type="EMBL" id="AP035881">
    <property type="protein sequence ID" value="BFP45922.1"/>
    <property type="molecule type" value="Genomic_DNA"/>
</dbReference>
<accession>A0AB33K018</accession>
<dbReference type="PANTHER" id="PTHR38454">
    <property type="entry name" value="INTEGRAL MEMBRANE PROTEIN-RELATED"/>
    <property type="match status" value="1"/>
</dbReference>
<feature type="transmembrane region" description="Helical" evidence="1">
    <location>
        <begin position="378"/>
        <end position="396"/>
    </location>
</feature>
<dbReference type="Pfam" id="PF09586">
    <property type="entry name" value="YfhO"/>
    <property type="match status" value="1"/>
</dbReference>
<feature type="transmembrane region" description="Helical" evidence="1">
    <location>
        <begin position="795"/>
        <end position="818"/>
    </location>
</feature>
<feature type="transmembrane region" description="Helical" evidence="1">
    <location>
        <begin position="105"/>
        <end position="125"/>
    </location>
</feature>
<dbReference type="InterPro" id="IPR018580">
    <property type="entry name" value="Uncharacterised_YfhO"/>
</dbReference>
<feature type="transmembrane region" description="Helical" evidence="1">
    <location>
        <begin position="137"/>
        <end position="158"/>
    </location>
</feature>
<feature type="transmembrane region" description="Helical" evidence="1">
    <location>
        <begin position="351"/>
        <end position="371"/>
    </location>
</feature>
<reference evidence="2" key="1">
    <citation type="submission" date="2024-07" db="EMBL/GenBank/DDBJ databases">
        <title>Complete genome sequences of cellulolytic bacteria, Kitasatospora sp. CMC57 and Streptomyces sp. CMC78, isolated from Japanese agricultural soil.</title>
        <authorList>
            <person name="Hashimoto T."/>
            <person name="Ito M."/>
            <person name="Iwamoto M."/>
            <person name="Fukahori D."/>
            <person name="Shoda T."/>
            <person name="Sakoda M."/>
            <person name="Morohoshi T."/>
            <person name="Mitsuboshi M."/>
            <person name="Nishizawa T."/>
        </authorList>
    </citation>
    <scope>NUCLEOTIDE SEQUENCE</scope>
    <source>
        <strain evidence="2">CMC57</strain>
    </source>
</reference>
<name>A0AB33K018_9ACTN</name>
<proteinExistence type="predicted"/>
<dbReference type="RefSeq" id="WP_407988379.1">
    <property type="nucleotide sequence ID" value="NZ_AP035881.2"/>
</dbReference>
<gene>
    <name evidence="2" type="ORF">KCMC57_22900</name>
</gene>
<keyword evidence="1" id="KW-0472">Membrane</keyword>
<keyword evidence="1" id="KW-0812">Transmembrane</keyword>
<feature type="transmembrane region" description="Helical" evidence="1">
    <location>
        <begin position="429"/>
        <end position="450"/>
    </location>
</feature>
<sequence length="843" mass="87992">MSESSRRAELAAAGLAAGISMGAYCLATAIHGSYPFGSRSRAVGDLGDRYVPFHAHLWDLMHGDTTGDLLLNWNSGYGAPFLADFADYLMNPFSWLVGLFPRSAVNFPVFLVTLLCIGLAAALMTRFLGRLHPGSRLLRALLAVGYGLCAWVLDVGAAEPMWMWGLVSLPLLCLAGDWCLRERHWVLGSLAVAVAWAGNYYTGAMATLGAALVLLLRVALLTERPVLARLKVLARAVTMLLFGLLLAAPVLTVGLTAGRNSQPAPLATYDGPPGPVGYLVQLLPGGRSDHPLPDVSVGVLGLLLVASLPFNRRVRPGERIGWYTLLLVVGVSFVWEPTVLVWHGLTLPEGSPYRAAFVLSGLLVMAAWVSLSRRPDPFALAGGAGVVVPVALLGLGQDSVRTATWVLLSAGGVLVLGALWLLERGTARRAVCAVLTVGVLAGATLSTYSVTVARDRLSLRARTTVSAATPAAHQVIRQADDWPDSRTDPGPHEFTGNDPLLIGGEGGSYSSENLPRTTAELLHDLGAGWYDHGRHTLSPADPVGRALFGVTTYLDDGPAPDGFTTEHAPAVPLITLRPAGAALDTSSVWSRQQTLLDATVYRIPQLTPTAGPAPTLHGTSGWSIPATPAGGTGTTFEGSCLPGDQVFFYGPWFDGTVLGLSTTYSSHGHQPTTAMPIRLLGNAPADGRFTVVLRTGGAAQIPVQPVGCLDRAALDRALTRPSGVTAVHSAGHSIDAELPPGSTGTALISVPAVPGWQCSVDDGPERPVSSVLGMIGVPLGAGASRLSCGYLTPGLTAGAALSGAALAVLVGVALVTLLRRRARRDRSGSVASAGPTFRSGDSW</sequence>
<evidence type="ECO:0000256" key="1">
    <source>
        <dbReference type="SAM" id="Phobius"/>
    </source>
</evidence>
<dbReference type="PANTHER" id="PTHR38454:SF1">
    <property type="entry name" value="INTEGRAL MEMBRANE PROTEIN"/>
    <property type="match status" value="1"/>
</dbReference>
<protein>
    <submittedName>
        <fullName evidence="2">YfhO family protein</fullName>
    </submittedName>
</protein>
<feature type="transmembrane region" description="Helical" evidence="1">
    <location>
        <begin position="292"/>
        <end position="310"/>
    </location>
</feature>
<feature type="transmembrane region" description="Helical" evidence="1">
    <location>
        <begin position="200"/>
        <end position="220"/>
    </location>
</feature>